<comment type="catalytic activity">
    <reaction evidence="1 10">
        <text>UDP-alpha-D-glucose = UDP-alpha-D-galactose</text>
        <dbReference type="Rhea" id="RHEA:22168"/>
        <dbReference type="ChEBI" id="CHEBI:58885"/>
        <dbReference type="ChEBI" id="CHEBI:66914"/>
        <dbReference type="EC" id="5.1.3.2"/>
    </reaction>
</comment>
<dbReference type="SUPFAM" id="SSF51735">
    <property type="entry name" value="NAD(P)-binding Rossmann-fold domains"/>
    <property type="match status" value="1"/>
</dbReference>
<dbReference type="GO" id="GO:0033499">
    <property type="term" value="P:galactose catabolic process via UDP-galactose, Leloir pathway"/>
    <property type="evidence" value="ECO:0007669"/>
    <property type="project" value="TreeGrafter"/>
</dbReference>
<keyword evidence="13" id="KW-1185">Reference proteome</keyword>
<evidence type="ECO:0000256" key="3">
    <source>
        <dbReference type="ARBA" id="ARBA00004947"/>
    </source>
</evidence>
<dbReference type="KEGG" id="gtl:EP073_12430"/>
<dbReference type="InterPro" id="IPR016040">
    <property type="entry name" value="NAD(P)-bd_dom"/>
</dbReference>
<keyword evidence="9 10" id="KW-0119">Carbohydrate metabolism</keyword>
<dbReference type="NCBIfam" id="TIGR01179">
    <property type="entry name" value="galE"/>
    <property type="match status" value="1"/>
</dbReference>
<dbReference type="InterPro" id="IPR036291">
    <property type="entry name" value="NAD(P)-bd_dom_sf"/>
</dbReference>
<organism evidence="12 13">
    <name type="scientific">Geovibrio thiophilus</name>
    <dbReference type="NCBI Taxonomy" id="139438"/>
    <lineage>
        <taxon>Bacteria</taxon>
        <taxon>Pseudomonadati</taxon>
        <taxon>Deferribacterota</taxon>
        <taxon>Deferribacteres</taxon>
        <taxon>Deferribacterales</taxon>
        <taxon>Geovibrionaceae</taxon>
        <taxon>Geovibrio</taxon>
    </lineage>
</organism>
<evidence type="ECO:0000256" key="2">
    <source>
        <dbReference type="ARBA" id="ARBA00001911"/>
    </source>
</evidence>
<accession>A0A3R5Z0R6</accession>
<proteinExistence type="inferred from homology"/>
<evidence type="ECO:0000259" key="11">
    <source>
        <dbReference type="Pfam" id="PF16363"/>
    </source>
</evidence>
<dbReference type="RefSeq" id="WP_128467486.1">
    <property type="nucleotide sequence ID" value="NZ_CP035108.1"/>
</dbReference>
<evidence type="ECO:0000256" key="4">
    <source>
        <dbReference type="ARBA" id="ARBA00007637"/>
    </source>
</evidence>
<dbReference type="AlphaFoldDB" id="A0A3R5Z0R6"/>
<keyword evidence="7 10" id="KW-0520">NAD</keyword>
<evidence type="ECO:0000256" key="7">
    <source>
        <dbReference type="ARBA" id="ARBA00023027"/>
    </source>
</evidence>
<evidence type="ECO:0000256" key="9">
    <source>
        <dbReference type="ARBA" id="ARBA00023277"/>
    </source>
</evidence>
<dbReference type="Gene3D" id="3.90.25.10">
    <property type="entry name" value="UDP-galactose 4-epimerase, domain 1"/>
    <property type="match status" value="1"/>
</dbReference>
<dbReference type="CDD" id="cd05247">
    <property type="entry name" value="UDP_G4E_1_SDR_e"/>
    <property type="match status" value="1"/>
</dbReference>
<evidence type="ECO:0000256" key="5">
    <source>
        <dbReference type="ARBA" id="ARBA00013189"/>
    </source>
</evidence>
<reference evidence="12 13" key="1">
    <citation type="submission" date="2019-01" db="EMBL/GenBank/DDBJ databases">
        <title>Geovibrio thiophilus DSM 11263, complete genome.</title>
        <authorList>
            <person name="Spring S."/>
            <person name="Bunk B."/>
            <person name="Sproer C."/>
        </authorList>
    </citation>
    <scope>NUCLEOTIDE SEQUENCE [LARGE SCALE GENOMIC DNA]</scope>
    <source>
        <strain evidence="12 13">DSM 11263</strain>
    </source>
</reference>
<keyword evidence="8 10" id="KW-0413">Isomerase</keyword>
<dbReference type="OrthoDB" id="9801785at2"/>
<evidence type="ECO:0000313" key="12">
    <source>
        <dbReference type="EMBL" id="QAR34181.1"/>
    </source>
</evidence>
<dbReference type="Proteomes" id="UP000287502">
    <property type="component" value="Chromosome"/>
</dbReference>
<protein>
    <recommendedName>
        <fullName evidence="6 10">UDP-glucose 4-epimerase</fullName>
        <ecNumber evidence="5 10">5.1.3.2</ecNumber>
    </recommendedName>
</protein>
<evidence type="ECO:0000313" key="13">
    <source>
        <dbReference type="Proteomes" id="UP000287502"/>
    </source>
</evidence>
<comment type="subunit">
    <text evidence="10">Homodimer.</text>
</comment>
<feature type="domain" description="NAD(P)-binding" evidence="11">
    <location>
        <begin position="6"/>
        <end position="314"/>
    </location>
</feature>
<dbReference type="PANTHER" id="PTHR43725">
    <property type="entry name" value="UDP-GLUCOSE 4-EPIMERASE"/>
    <property type="match status" value="1"/>
</dbReference>
<evidence type="ECO:0000256" key="6">
    <source>
        <dbReference type="ARBA" id="ARBA00018569"/>
    </source>
</evidence>
<evidence type="ECO:0000256" key="8">
    <source>
        <dbReference type="ARBA" id="ARBA00023235"/>
    </source>
</evidence>
<dbReference type="Gene3D" id="3.40.50.720">
    <property type="entry name" value="NAD(P)-binding Rossmann-like Domain"/>
    <property type="match status" value="1"/>
</dbReference>
<comment type="similarity">
    <text evidence="4 10">Belongs to the NAD(P)-dependent epimerase/dehydratase family.</text>
</comment>
<dbReference type="InterPro" id="IPR005886">
    <property type="entry name" value="UDP_G4E"/>
</dbReference>
<dbReference type="EC" id="5.1.3.2" evidence="5 10"/>
<comment type="pathway">
    <text evidence="3 10">Carbohydrate metabolism; galactose metabolism.</text>
</comment>
<dbReference type="PANTHER" id="PTHR43725:SF53">
    <property type="entry name" value="UDP-ARABINOSE 4-EPIMERASE 1"/>
    <property type="match status" value="1"/>
</dbReference>
<evidence type="ECO:0000256" key="1">
    <source>
        <dbReference type="ARBA" id="ARBA00000083"/>
    </source>
</evidence>
<dbReference type="UniPathway" id="UPA00214"/>
<comment type="cofactor">
    <cofactor evidence="2 10">
        <name>NAD(+)</name>
        <dbReference type="ChEBI" id="CHEBI:57540"/>
    </cofactor>
</comment>
<dbReference type="EMBL" id="CP035108">
    <property type="protein sequence ID" value="QAR34181.1"/>
    <property type="molecule type" value="Genomic_DNA"/>
</dbReference>
<name>A0A3R5Z0R6_9BACT</name>
<dbReference type="Pfam" id="PF16363">
    <property type="entry name" value="GDP_Man_Dehyd"/>
    <property type="match status" value="1"/>
</dbReference>
<dbReference type="GO" id="GO:0003978">
    <property type="term" value="F:UDP-glucose 4-epimerase activity"/>
    <property type="evidence" value="ECO:0007669"/>
    <property type="project" value="UniProtKB-UniRule"/>
</dbReference>
<evidence type="ECO:0000256" key="10">
    <source>
        <dbReference type="RuleBase" id="RU366046"/>
    </source>
</evidence>
<gene>
    <name evidence="12" type="primary">galE</name>
    <name evidence="12" type="ORF">EP073_12430</name>
</gene>
<sequence>MKNIIVAGGAGYIGSHMVKMLSLAGFNPVTVDNLSTGHRDAVLYGDFEECDIADSVRMGRIFEKYNPSAVMHFAAFSLVGESVEKPEKYYRNNVTGTLNLLETMRRHACDRFIFSSTAAVFGNPDYLPIDEKHPKEPVNPYGRTKLVIEQVLGDYAKAYGLKYVVFRYFNAAGHDESGQLKERHSPETHLIPLVVQAAKGERAHIAVYGNDYDTPDGTCVRDYIHVIDLCAAHLAGVKYLEDGGAPEDFNLGNGSGFSVKEIIDKVKLVSGMDFKVKTEGRRAGDPASLVAHSAKARRILGWQPEYIDIEDIIKTVWKTA</sequence>